<evidence type="ECO:0000313" key="2">
    <source>
        <dbReference type="Proteomes" id="UP000324897"/>
    </source>
</evidence>
<sequence>MAFCKTKMMVFDFSSTSGCWTAAASADWGALIPNVECQLTWPCFAYGCIYFKVHRTTKLVKLDMSTMDFSILNLPDDPSRGKIERVDDQHSPDRYITSRIKCCQVCTRHKYRSPSENQTQSQKDDETSFRVICTMHYEKNLAVSLFFDSGSGSWTVGKSFSWNALISSNEQESYIRILPRPYYVYGSIYWRVVGMNKLLKLNINAMEFSMVDLPLGHDGPSAIFVEAGEGRLGMFSRTADGKFLNYYCYDSIENEDQRANEWQLKNVIPLHVLDHPRIS</sequence>
<name>A0A5J9SYZ5_9POAL</name>
<protein>
    <recommendedName>
        <fullName evidence="3">F-box associated domain-containing protein</fullName>
    </recommendedName>
</protein>
<accession>A0A5J9SYZ5</accession>
<evidence type="ECO:0000313" key="1">
    <source>
        <dbReference type="EMBL" id="TVU03731.1"/>
    </source>
</evidence>
<dbReference type="PANTHER" id="PTHR31264">
    <property type="entry name" value="OS07G0554500 PROTEIN-RELATED"/>
    <property type="match status" value="1"/>
</dbReference>
<keyword evidence="2" id="KW-1185">Reference proteome</keyword>
<dbReference type="AlphaFoldDB" id="A0A5J9SYZ5"/>
<evidence type="ECO:0008006" key="3">
    <source>
        <dbReference type="Google" id="ProtNLM"/>
    </source>
</evidence>
<dbReference type="OrthoDB" id="10556549at2759"/>
<dbReference type="EMBL" id="RWGY01000153">
    <property type="protein sequence ID" value="TVU03731.1"/>
    <property type="molecule type" value="Genomic_DNA"/>
</dbReference>
<dbReference type="Gramene" id="TVU03731">
    <property type="protein sequence ID" value="TVU03731"/>
    <property type="gene ID" value="EJB05_50724"/>
</dbReference>
<comment type="caution">
    <text evidence="1">The sequence shown here is derived from an EMBL/GenBank/DDBJ whole genome shotgun (WGS) entry which is preliminary data.</text>
</comment>
<gene>
    <name evidence="1" type="ORF">EJB05_50724</name>
</gene>
<feature type="non-terminal residue" evidence="1">
    <location>
        <position position="279"/>
    </location>
</feature>
<organism evidence="1 2">
    <name type="scientific">Eragrostis curvula</name>
    <name type="common">weeping love grass</name>
    <dbReference type="NCBI Taxonomy" id="38414"/>
    <lineage>
        <taxon>Eukaryota</taxon>
        <taxon>Viridiplantae</taxon>
        <taxon>Streptophyta</taxon>
        <taxon>Embryophyta</taxon>
        <taxon>Tracheophyta</taxon>
        <taxon>Spermatophyta</taxon>
        <taxon>Magnoliopsida</taxon>
        <taxon>Liliopsida</taxon>
        <taxon>Poales</taxon>
        <taxon>Poaceae</taxon>
        <taxon>PACMAD clade</taxon>
        <taxon>Chloridoideae</taxon>
        <taxon>Eragrostideae</taxon>
        <taxon>Eragrostidinae</taxon>
        <taxon>Eragrostis</taxon>
    </lineage>
</organism>
<proteinExistence type="predicted"/>
<dbReference type="PANTHER" id="PTHR31264:SF3">
    <property type="entry name" value="OS07G0554100 PROTEIN"/>
    <property type="match status" value="1"/>
</dbReference>
<feature type="non-terminal residue" evidence="1">
    <location>
        <position position="1"/>
    </location>
</feature>
<dbReference type="Proteomes" id="UP000324897">
    <property type="component" value="Unassembled WGS sequence"/>
</dbReference>
<reference evidence="1 2" key="1">
    <citation type="journal article" date="2019" name="Sci. Rep.">
        <title>A high-quality genome of Eragrostis curvula grass provides insights into Poaceae evolution and supports new strategies to enhance forage quality.</title>
        <authorList>
            <person name="Carballo J."/>
            <person name="Santos B.A.C.M."/>
            <person name="Zappacosta D."/>
            <person name="Garbus I."/>
            <person name="Selva J.P."/>
            <person name="Gallo C.A."/>
            <person name="Diaz A."/>
            <person name="Albertini E."/>
            <person name="Caccamo M."/>
            <person name="Echenique V."/>
        </authorList>
    </citation>
    <scope>NUCLEOTIDE SEQUENCE [LARGE SCALE GENOMIC DNA]</scope>
    <source>
        <strain evidence="2">cv. Victoria</strain>
        <tissue evidence="1">Leaf</tissue>
    </source>
</reference>